<protein>
    <submittedName>
        <fullName evidence="1">Uncharacterized protein</fullName>
    </submittedName>
</protein>
<reference evidence="1 2" key="1">
    <citation type="submission" date="2016-09" db="EMBL/GenBank/DDBJ databases">
        <title>Serratia marcescens MSU-97 and epiphytic antimycotic-producing bacteria.</title>
        <authorList>
            <person name="Matilla M.A."/>
        </authorList>
    </citation>
    <scope>NUCLEOTIDE SEQUENCE [LARGE SCALE GENOMIC DNA]</scope>
    <source>
        <strain evidence="1 2">MSU-97</strain>
    </source>
</reference>
<sequence length="86" mass="10566">MFFYLCYRWRWGFSVKFIACRIVIKHVYNTMATCSPIQNVFFIWVKSISDLLTEKIVIESFVFPFQFYRQRAVFMFVIHIIIIFFI</sequence>
<gene>
    <name evidence="1" type="ORF">BHU62_12145</name>
</gene>
<proteinExistence type="predicted"/>
<comment type="caution">
    <text evidence="1">The sequence shown here is derived from an EMBL/GenBank/DDBJ whole genome shotgun (WGS) entry which is preliminary data.</text>
</comment>
<dbReference type="AlphaFoldDB" id="A0A1Q4P0H1"/>
<evidence type="ECO:0000313" key="1">
    <source>
        <dbReference type="EMBL" id="OKB66612.1"/>
    </source>
</evidence>
<dbReference type="Proteomes" id="UP000185770">
    <property type="component" value="Unassembled WGS sequence"/>
</dbReference>
<name>A0A1Q4P0H1_SERMA</name>
<organism evidence="1 2">
    <name type="scientific">Serratia marcescens</name>
    <dbReference type="NCBI Taxonomy" id="615"/>
    <lineage>
        <taxon>Bacteria</taxon>
        <taxon>Pseudomonadati</taxon>
        <taxon>Pseudomonadota</taxon>
        <taxon>Gammaproteobacteria</taxon>
        <taxon>Enterobacterales</taxon>
        <taxon>Yersiniaceae</taxon>
        <taxon>Serratia</taxon>
    </lineage>
</organism>
<evidence type="ECO:0000313" key="2">
    <source>
        <dbReference type="Proteomes" id="UP000185770"/>
    </source>
</evidence>
<dbReference type="EMBL" id="MJAO01000010">
    <property type="protein sequence ID" value="OKB66612.1"/>
    <property type="molecule type" value="Genomic_DNA"/>
</dbReference>
<accession>A0A1Q4P0H1</accession>